<evidence type="ECO:0000313" key="1">
    <source>
        <dbReference type="EMBL" id="MPD06191.1"/>
    </source>
</evidence>
<protein>
    <submittedName>
        <fullName evidence="1">Uncharacterized protein</fullName>
    </submittedName>
</protein>
<gene>
    <name evidence="1" type="ORF">E2C01_101984</name>
</gene>
<accession>A0A5B7KB86</accession>
<organism evidence="1 2">
    <name type="scientific">Portunus trituberculatus</name>
    <name type="common">Swimming crab</name>
    <name type="synonym">Neptunus trituberculatus</name>
    <dbReference type="NCBI Taxonomy" id="210409"/>
    <lineage>
        <taxon>Eukaryota</taxon>
        <taxon>Metazoa</taxon>
        <taxon>Ecdysozoa</taxon>
        <taxon>Arthropoda</taxon>
        <taxon>Crustacea</taxon>
        <taxon>Multicrustacea</taxon>
        <taxon>Malacostraca</taxon>
        <taxon>Eumalacostraca</taxon>
        <taxon>Eucarida</taxon>
        <taxon>Decapoda</taxon>
        <taxon>Pleocyemata</taxon>
        <taxon>Brachyura</taxon>
        <taxon>Eubrachyura</taxon>
        <taxon>Portunoidea</taxon>
        <taxon>Portunidae</taxon>
        <taxon>Portuninae</taxon>
        <taxon>Portunus</taxon>
    </lineage>
</organism>
<dbReference type="EMBL" id="VSRR010149889">
    <property type="protein sequence ID" value="MPD06191.1"/>
    <property type="molecule type" value="Genomic_DNA"/>
</dbReference>
<proteinExistence type="predicted"/>
<sequence length="106" mass="11757">MSALACSLMTVRRGETEQERPRVVFHLYLNANMSIRERKLGRYFLVAGSTIYEFDASVSCSTVGSKERCVKKLYAYSCVAIFSPGASTRIVALKVRINCGIVTATH</sequence>
<keyword evidence="2" id="KW-1185">Reference proteome</keyword>
<reference evidence="1 2" key="1">
    <citation type="submission" date="2019-05" db="EMBL/GenBank/DDBJ databases">
        <title>Another draft genome of Portunus trituberculatus and its Hox gene families provides insights of decapod evolution.</title>
        <authorList>
            <person name="Jeong J.-H."/>
            <person name="Song I."/>
            <person name="Kim S."/>
            <person name="Choi T."/>
            <person name="Kim D."/>
            <person name="Ryu S."/>
            <person name="Kim W."/>
        </authorList>
    </citation>
    <scope>NUCLEOTIDE SEQUENCE [LARGE SCALE GENOMIC DNA]</scope>
    <source>
        <tissue evidence="1">Muscle</tissue>
    </source>
</reference>
<comment type="caution">
    <text evidence="1">The sequence shown here is derived from an EMBL/GenBank/DDBJ whole genome shotgun (WGS) entry which is preliminary data.</text>
</comment>
<dbReference type="Proteomes" id="UP000324222">
    <property type="component" value="Unassembled WGS sequence"/>
</dbReference>
<evidence type="ECO:0000313" key="2">
    <source>
        <dbReference type="Proteomes" id="UP000324222"/>
    </source>
</evidence>
<name>A0A5B7KB86_PORTR</name>
<dbReference type="AlphaFoldDB" id="A0A5B7KB86"/>